<keyword evidence="2" id="KW-1185">Reference proteome</keyword>
<accession>A0ABT8RJT7</accession>
<dbReference type="RefSeq" id="WP_302042039.1">
    <property type="nucleotide sequence ID" value="NZ_JAUKPO010000049.1"/>
</dbReference>
<evidence type="ECO:0000313" key="1">
    <source>
        <dbReference type="EMBL" id="MDO1451240.1"/>
    </source>
</evidence>
<sequence>MLASTSAPTGSATINVTPNGGCGFNATTSRTITIEAAPIPASSIRIYKQGFSTTDTYMCPSTTYTIRVDAPTARSTSNWTVSGNYINYYIGTNFVDVTTTSTFSYLNVGVTVTNSCGQTTTLSQNFFKGYSCPGSFMLAEEDVTVFPNPASTEEVTVEWPDSVEVRSVSLLDKYARTLDKVEPKKEKATFKVNKLPAGEYYLHLYVGEAIIKKRVQVKK</sequence>
<name>A0ABT8RJT7_9BACT</name>
<organism evidence="1 2">
    <name type="scientific">Rhodocytophaga aerolata</name>
    <dbReference type="NCBI Taxonomy" id="455078"/>
    <lineage>
        <taxon>Bacteria</taxon>
        <taxon>Pseudomonadati</taxon>
        <taxon>Bacteroidota</taxon>
        <taxon>Cytophagia</taxon>
        <taxon>Cytophagales</taxon>
        <taxon>Rhodocytophagaceae</taxon>
        <taxon>Rhodocytophaga</taxon>
    </lineage>
</organism>
<dbReference type="Proteomes" id="UP001168528">
    <property type="component" value="Unassembled WGS sequence"/>
</dbReference>
<gene>
    <name evidence="1" type="ORF">Q0590_33510</name>
</gene>
<protein>
    <recommendedName>
        <fullName evidence="3">T9SS type A sorting domain-containing protein</fullName>
    </recommendedName>
</protein>
<evidence type="ECO:0008006" key="3">
    <source>
        <dbReference type="Google" id="ProtNLM"/>
    </source>
</evidence>
<proteinExistence type="predicted"/>
<dbReference type="EMBL" id="JAUKPO010000049">
    <property type="protein sequence ID" value="MDO1451240.1"/>
    <property type="molecule type" value="Genomic_DNA"/>
</dbReference>
<reference evidence="1" key="1">
    <citation type="submission" date="2023-07" db="EMBL/GenBank/DDBJ databases">
        <title>The genome sequence of Rhodocytophaga aerolata KACC 12507.</title>
        <authorList>
            <person name="Zhang X."/>
        </authorList>
    </citation>
    <scope>NUCLEOTIDE SEQUENCE</scope>
    <source>
        <strain evidence="1">KACC 12507</strain>
    </source>
</reference>
<evidence type="ECO:0000313" key="2">
    <source>
        <dbReference type="Proteomes" id="UP001168528"/>
    </source>
</evidence>
<comment type="caution">
    <text evidence="1">The sequence shown here is derived from an EMBL/GenBank/DDBJ whole genome shotgun (WGS) entry which is preliminary data.</text>
</comment>